<comment type="caution">
    <text evidence="1">The sequence shown here is derived from an EMBL/GenBank/DDBJ whole genome shotgun (WGS) entry which is preliminary data.</text>
</comment>
<keyword evidence="2" id="KW-1185">Reference proteome</keyword>
<evidence type="ECO:0000313" key="2">
    <source>
        <dbReference type="Proteomes" id="UP001480595"/>
    </source>
</evidence>
<evidence type="ECO:0000313" key="1">
    <source>
        <dbReference type="EMBL" id="KAK8043198.1"/>
    </source>
</evidence>
<organism evidence="1 2">
    <name type="scientific">Apiospora phragmitis</name>
    <dbReference type="NCBI Taxonomy" id="2905665"/>
    <lineage>
        <taxon>Eukaryota</taxon>
        <taxon>Fungi</taxon>
        <taxon>Dikarya</taxon>
        <taxon>Ascomycota</taxon>
        <taxon>Pezizomycotina</taxon>
        <taxon>Sordariomycetes</taxon>
        <taxon>Xylariomycetidae</taxon>
        <taxon>Amphisphaeriales</taxon>
        <taxon>Apiosporaceae</taxon>
        <taxon>Apiospora</taxon>
    </lineage>
</organism>
<gene>
    <name evidence="1" type="ORF">PG994_013681</name>
</gene>
<sequence>MEERDPWLDALLFGDVLYSDGAPVPLEESPDDPRTKDPIYVIKYRSPAEMPRRQDYFHQAQERLLEFTEDLIFGFRGRFALIPSKLLEMLAD</sequence>
<dbReference type="GeneID" id="92098153"/>
<name>A0ABR1T9C1_9PEZI</name>
<accession>A0ABR1T9C1</accession>
<reference evidence="1 2" key="1">
    <citation type="submission" date="2023-01" db="EMBL/GenBank/DDBJ databases">
        <title>Analysis of 21 Apiospora genomes using comparative genomics revels a genus with tremendous synthesis potential of carbohydrate active enzymes and secondary metabolites.</title>
        <authorList>
            <person name="Sorensen T."/>
        </authorList>
    </citation>
    <scope>NUCLEOTIDE SEQUENCE [LARGE SCALE GENOMIC DNA]</scope>
    <source>
        <strain evidence="1 2">CBS 135458</strain>
    </source>
</reference>
<protein>
    <submittedName>
        <fullName evidence="1">Uncharacterized protein</fullName>
    </submittedName>
</protein>
<dbReference type="Proteomes" id="UP001480595">
    <property type="component" value="Unassembled WGS sequence"/>
</dbReference>
<proteinExistence type="predicted"/>
<dbReference type="RefSeq" id="XP_066710051.1">
    <property type="nucleotide sequence ID" value="XM_066865090.1"/>
</dbReference>
<dbReference type="EMBL" id="JAQQWL010000013">
    <property type="protein sequence ID" value="KAK8043198.1"/>
    <property type="molecule type" value="Genomic_DNA"/>
</dbReference>